<evidence type="ECO:0000313" key="2">
    <source>
        <dbReference type="Proteomes" id="UP000325579"/>
    </source>
</evidence>
<organism evidence="1 2">
    <name type="scientific">Aspergillus pseudonomiae</name>
    <dbReference type="NCBI Taxonomy" id="1506151"/>
    <lineage>
        <taxon>Eukaryota</taxon>
        <taxon>Fungi</taxon>
        <taxon>Dikarya</taxon>
        <taxon>Ascomycota</taxon>
        <taxon>Pezizomycotina</taxon>
        <taxon>Eurotiomycetes</taxon>
        <taxon>Eurotiomycetidae</taxon>
        <taxon>Eurotiales</taxon>
        <taxon>Aspergillaceae</taxon>
        <taxon>Aspergillus</taxon>
        <taxon>Aspergillus subgen. Circumdati</taxon>
    </lineage>
</organism>
<dbReference type="Proteomes" id="UP000325579">
    <property type="component" value="Unassembled WGS sequence"/>
</dbReference>
<name>A0A5N7CSF9_9EURO</name>
<dbReference type="GeneID" id="43668627"/>
<evidence type="ECO:0000313" key="1">
    <source>
        <dbReference type="EMBL" id="KAE8397085.1"/>
    </source>
</evidence>
<reference evidence="1 2" key="1">
    <citation type="submission" date="2019-04" db="EMBL/GenBank/DDBJ databases">
        <authorList>
            <consortium name="DOE Joint Genome Institute"/>
            <person name="Mondo S."/>
            <person name="Kjaerbolling I."/>
            <person name="Vesth T."/>
            <person name="Frisvad J.C."/>
            <person name="Nybo J.L."/>
            <person name="Theobald S."/>
            <person name="Kildgaard S."/>
            <person name="Isbrandt T."/>
            <person name="Kuo A."/>
            <person name="Sato A."/>
            <person name="Lyhne E.K."/>
            <person name="Kogle M.E."/>
            <person name="Wiebenga A."/>
            <person name="Kun R.S."/>
            <person name="Lubbers R.J."/>
            <person name="Makela M.R."/>
            <person name="Barry K."/>
            <person name="Chovatia M."/>
            <person name="Clum A."/>
            <person name="Daum C."/>
            <person name="Haridas S."/>
            <person name="He G."/>
            <person name="LaButti K."/>
            <person name="Lipzen A."/>
            <person name="Riley R."/>
            <person name="Salamov A."/>
            <person name="Simmons B.A."/>
            <person name="Magnuson J.K."/>
            <person name="Henrissat B."/>
            <person name="Mortensen U.H."/>
            <person name="Larsen T.O."/>
            <person name="Devries R.P."/>
            <person name="Grigoriev I.V."/>
            <person name="Machida M."/>
            <person name="Baker S.E."/>
            <person name="Andersen M.R."/>
            <person name="Cantor M.N."/>
            <person name="Hua S.X."/>
        </authorList>
    </citation>
    <scope>NUCLEOTIDE SEQUENCE [LARGE SCALE GENOMIC DNA]</scope>
    <source>
        <strain evidence="1 2">CBS 119388</strain>
    </source>
</reference>
<proteinExistence type="predicted"/>
<dbReference type="EMBL" id="ML736922">
    <property type="protein sequence ID" value="KAE8397085.1"/>
    <property type="molecule type" value="Genomic_DNA"/>
</dbReference>
<gene>
    <name evidence="1" type="ORF">BDV37DRAFT_266649</name>
</gene>
<dbReference type="RefSeq" id="XP_031934404.1">
    <property type="nucleotide sequence ID" value="XM_032083936.1"/>
</dbReference>
<sequence>MSTTMPPPPKYMLRPSVYWFQDSANPTLEEVLDATEMVFDRYMNDREFPIGLGVWQVSVFLYSEYLLRIIPKVFEFYTGNDEKLEKTPIAMEVMDALFKYHLIGRGQLTKPPQEHCEEFHQFRDMGARLWQIVCAIGPGTLLYQSAINTALACTGDENASTEMLRSVLGEMYLQVNTICRRLDDTVMEFICGREVQFPFTISSVNDTSPLEGTYLNSEQRLSDRTVEWPEADPERMMEEFFNTINTNIGGVYQPSWLYLLCPREPSLMIHWAAVMKGLHDTRDALKNLNFFSHLPFPQYEGF</sequence>
<accession>A0A5N7CSF9</accession>
<protein>
    <submittedName>
        <fullName evidence="1">Uncharacterized protein</fullName>
    </submittedName>
</protein>
<dbReference type="AlphaFoldDB" id="A0A5N7CSF9"/>
<keyword evidence="2" id="KW-1185">Reference proteome</keyword>